<dbReference type="InterPro" id="IPR037294">
    <property type="entry name" value="ABC_BtuC-like"/>
</dbReference>
<dbReference type="PANTHER" id="PTHR30472:SF19">
    <property type="entry name" value="PETROBACTIN IMPORT SYSTEM PERMEASE PROTEIN YCLO"/>
    <property type="match status" value="1"/>
</dbReference>
<organism evidence="9 10">
    <name type="scientific">Aureimonas altamirensis DSM 21988</name>
    <dbReference type="NCBI Taxonomy" id="1121026"/>
    <lineage>
        <taxon>Bacteria</taxon>
        <taxon>Pseudomonadati</taxon>
        <taxon>Pseudomonadota</taxon>
        <taxon>Alphaproteobacteria</taxon>
        <taxon>Hyphomicrobiales</taxon>
        <taxon>Aurantimonadaceae</taxon>
        <taxon>Aureimonas</taxon>
    </lineage>
</organism>
<feature type="transmembrane region" description="Helical" evidence="8">
    <location>
        <begin position="186"/>
        <end position="208"/>
    </location>
</feature>
<evidence type="ECO:0000256" key="5">
    <source>
        <dbReference type="ARBA" id="ARBA00022692"/>
    </source>
</evidence>
<keyword evidence="10" id="KW-1185">Reference proteome</keyword>
<feature type="transmembrane region" description="Helical" evidence="8">
    <location>
        <begin position="12"/>
        <end position="35"/>
    </location>
</feature>
<keyword evidence="6 8" id="KW-1133">Transmembrane helix</keyword>
<accession>A0ABY1I4U5</accession>
<comment type="subcellular location">
    <subcellularLocation>
        <location evidence="1">Cell membrane</location>
        <topology evidence="1">Multi-pass membrane protein</topology>
    </subcellularLocation>
</comment>
<evidence type="ECO:0000313" key="9">
    <source>
        <dbReference type="EMBL" id="SHI60377.1"/>
    </source>
</evidence>
<dbReference type="InterPro" id="IPR000522">
    <property type="entry name" value="ABC_transptr_permease_BtuC"/>
</dbReference>
<keyword evidence="5 8" id="KW-0812">Transmembrane</keyword>
<evidence type="ECO:0000256" key="4">
    <source>
        <dbReference type="ARBA" id="ARBA00022475"/>
    </source>
</evidence>
<sequence>MAEPLTSRRVSPALILSLMGAAALVCIVLFLTLGARGSWSFVLPYRGMRLAALVVVAAAVSISTVLFQTVTNNRILTPSIMGFDSLFVLIQTCILFFFGAIALSGLDPRLLFMVQVAVMAGFSILLYKLLFSGGMRSLHLMLLVGVVFGVFFRSLSGLMQRLMDPNEFVVLQDRLFASFNTVDPQLLGISAVVLTIVSVLALRNLSVLDVLALGRDTSIGLGVDHRRAVRGILLCVALLVAISTALVGPVTFFGLLVANLAYLAIPSHRHRHVVPAAVLISIICLVGGQMIVERLFAFYTALSIVIEFAGGIMFIIMLLRGAAR</sequence>
<keyword evidence="3" id="KW-0813">Transport</keyword>
<comment type="caution">
    <text evidence="9">The sequence shown here is derived from an EMBL/GenBank/DDBJ whole genome shotgun (WGS) entry which is preliminary data.</text>
</comment>
<feature type="transmembrane region" description="Helical" evidence="8">
    <location>
        <begin position="228"/>
        <end position="261"/>
    </location>
</feature>
<feature type="transmembrane region" description="Helical" evidence="8">
    <location>
        <begin position="298"/>
        <end position="319"/>
    </location>
</feature>
<feature type="transmembrane region" description="Helical" evidence="8">
    <location>
        <begin position="80"/>
        <end position="103"/>
    </location>
</feature>
<dbReference type="EMBL" id="FQZC01000001">
    <property type="protein sequence ID" value="SHI60377.1"/>
    <property type="molecule type" value="Genomic_DNA"/>
</dbReference>
<feature type="transmembrane region" description="Helical" evidence="8">
    <location>
        <begin position="137"/>
        <end position="155"/>
    </location>
</feature>
<proteinExistence type="inferred from homology"/>
<feature type="transmembrane region" description="Helical" evidence="8">
    <location>
        <begin position="110"/>
        <end position="131"/>
    </location>
</feature>
<comment type="similarity">
    <text evidence="2">Belongs to the binding-protein-dependent transport system permease family. FecCD subfamily.</text>
</comment>
<evidence type="ECO:0000256" key="6">
    <source>
        <dbReference type="ARBA" id="ARBA00022989"/>
    </source>
</evidence>
<reference evidence="9 10" key="1">
    <citation type="submission" date="2016-11" db="EMBL/GenBank/DDBJ databases">
        <authorList>
            <person name="Varghese N."/>
            <person name="Submissions S."/>
        </authorList>
    </citation>
    <scope>NUCLEOTIDE SEQUENCE [LARGE SCALE GENOMIC DNA]</scope>
    <source>
        <strain evidence="9 10">DSM 21988</strain>
    </source>
</reference>
<keyword evidence="4" id="KW-1003">Cell membrane</keyword>
<name>A0ABY1I4U5_9HYPH</name>
<dbReference type="PANTHER" id="PTHR30472">
    <property type="entry name" value="FERRIC ENTEROBACTIN TRANSPORT SYSTEM PERMEASE PROTEIN"/>
    <property type="match status" value="1"/>
</dbReference>
<evidence type="ECO:0000313" key="10">
    <source>
        <dbReference type="Proteomes" id="UP000184290"/>
    </source>
</evidence>
<evidence type="ECO:0000256" key="7">
    <source>
        <dbReference type="ARBA" id="ARBA00023136"/>
    </source>
</evidence>
<dbReference type="SUPFAM" id="SSF81345">
    <property type="entry name" value="ABC transporter involved in vitamin B12 uptake, BtuC"/>
    <property type="match status" value="1"/>
</dbReference>
<evidence type="ECO:0000256" key="3">
    <source>
        <dbReference type="ARBA" id="ARBA00022448"/>
    </source>
</evidence>
<keyword evidence="7 8" id="KW-0472">Membrane</keyword>
<evidence type="ECO:0000256" key="1">
    <source>
        <dbReference type="ARBA" id="ARBA00004651"/>
    </source>
</evidence>
<dbReference type="Proteomes" id="UP000184290">
    <property type="component" value="Unassembled WGS sequence"/>
</dbReference>
<feature type="transmembrane region" description="Helical" evidence="8">
    <location>
        <begin position="273"/>
        <end position="292"/>
    </location>
</feature>
<feature type="transmembrane region" description="Helical" evidence="8">
    <location>
        <begin position="47"/>
        <end position="68"/>
    </location>
</feature>
<dbReference type="Pfam" id="PF01032">
    <property type="entry name" value="FecCD"/>
    <property type="match status" value="1"/>
</dbReference>
<dbReference type="Gene3D" id="1.10.3470.10">
    <property type="entry name" value="ABC transporter involved in vitamin B12 uptake, BtuC"/>
    <property type="match status" value="1"/>
</dbReference>
<evidence type="ECO:0000256" key="8">
    <source>
        <dbReference type="SAM" id="Phobius"/>
    </source>
</evidence>
<gene>
    <name evidence="9" type="ORF">SAMN02745911_0634</name>
</gene>
<evidence type="ECO:0000256" key="2">
    <source>
        <dbReference type="ARBA" id="ARBA00007935"/>
    </source>
</evidence>
<protein>
    <submittedName>
        <fullName evidence="9">Iron complex transport system permease protein</fullName>
    </submittedName>
</protein>